<organism evidence="2 3">
    <name type="scientific">Zoarces viviparus</name>
    <name type="common">Viviparous eelpout</name>
    <name type="synonym">Blennius viviparus</name>
    <dbReference type="NCBI Taxonomy" id="48416"/>
    <lineage>
        <taxon>Eukaryota</taxon>
        <taxon>Metazoa</taxon>
        <taxon>Chordata</taxon>
        <taxon>Craniata</taxon>
        <taxon>Vertebrata</taxon>
        <taxon>Euteleostomi</taxon>
        <taxon>Actinopterygii</taxon>
        <taxon>Neopterygii</taxon>
        <taxon>Teleostei</taxon>
        <taxon>Neoteleostei</taxon>
        <taxon>Acanthomorphata</taxon>
        <taxon>Eupercaria</taxon>
        <taxon>Perciformes</taxon>
        <taxon>Cottioidei</taxon>
        <taxon>Zoarcales</taxon>
        <taxon>Zoarcidae</taxon>
        <taxon>Zoarcinae</taxon>
        <taxon>Zoarces</taxon>
    </lineage>
</organism>
<evidence type="ECO:0000313" key="2">
    <source>
        <dbReference type="EMBL" id="KAK9543203.1"/>
    </source>
</evidence>
<keyword evidence="3" id="KW-1185">Reference proteome</keyword>
<accession>A0AAW1G910</accession>
<dbReference type="AlphaFoldDB" id="A0AAW1G910"/>
<sequence length="122" mass="14336">MPDNIEELTNLVQSLIRSQAARDELIEKETTRQDQRWRSMEHDVHLIQAQMTDMRGEYDSRVDNQSIDDDVEEGGPRMMAGRQNEPLQPPQQTPHIHRDPKFQPVPDELCRDQLLRRPLARV</sequence>
<reference evidence="2 3" key="1">
    <citation type="journal article" date="2024" name="Genome Biol. Evol.">
        <title>Chromosome-level genome assembly of the viviparous eelpout Zoarces viviparus.</title>
        <authorList>
            <person name="Fuhrmann N."/>
            <person name="Brasseur M.V."/>
            <person name="Bakowski C.E."/>
            <person name="Podsiadlowski L."/>
            <person name="Prost S."/>
            <person name="Krehenwinkel H."/>
            <person name="Mayer C."/>
        </authorList>
    </citation>
    <scope>NUCLEOTIDE SEQUENCE [LARGE SCALE GENOMIC DNA]</scope>
    <source>
        <strain evidence="2">NO-MEL_2022_Ind0_liver</strain>
    </source>
</reference>
<comment type="caution">
    <text evidence="2">The sequence shown here is derived from an EMBL/GenBank/DDBJ whole genome shotgun (WGS) entry which is preliminary data.</text>
</comment>
<dbReference type="Proteomes" id="UP001488805">
    <property type="component" value="Unassembled WGS sequence"/>
</dbReference>
<feature type="region of interest" description="Disordered" evidence="1">
    <location>
        <begin position="65"/>
        <end position="107"/>
    </location>
</feature>
<name>A0AAW1G910_ZOAVI</name>
<evidence type="ECO:0000313" key="3">
    <source>
        <dbReference type="Proteomes" id="UP001488805"/>
    </source>
</evidence>
<gene>
    <name evidence="2" type="ORF">VZT92_000998</name>
</gene>
<dbReference type="EMBL" id="JBCEZU010000001">
    <property type="protein sequence ID" value="KAK9543203.1"/>
    <property type="molecule type" value="Genomic_DNA"/>
</dbReference>
<proteinExistence type="predicted"/>
<protein>
    <submittedName>
        <fullName evidence="2">Uncharacterized protein</fullName>
    </submittedName>
</protein>
<evidence type="ECO:0000256" key="1">
    <source>
        <dbReference type="SAM" id="MobiDB-lite"/>
    </source>
</evidence>